<keyword evidence="1" id="KW-0812">Transmembrane</keyword>
<keyword evidence="3" id="KW-1185">Reference proteome</keyword>
<dbReference type="AlphaFoldDB" id="A0A8J7M845"/>
<dbReference type="Proteomes" id="UP000655420">
    <property type="component" value="Unassembled WGS sequence"/>
</dbReference>
<evidence type="ECO:0008006" key="4">
    <source>
        <dbReference type="Google" id="ProtNLM"/>
    </source>
</evidence>
<feature type="transmembrane region" description="Helical" evidence="1">
    <location>
        <begin position="359"/>
        <end position="377"/>
    </location>
</feature>
<accession>A0A8J7M845</accession>
<reference evidence="2" key="1">
    <citation type="submission" date="2020-12" db="EMBL/GenBank/DDBJ databases">
        <title>Bacterial taxonomy.</title>
        <authorList>
            <person name="Pan X."/>
        </authorList>
    </citation>
    <scope>NUCLEOTIDE SEQUENCE</scope>
    <source>
        <strain evidence="2">M0105</strain>
    </source>
</reference>
<keyword evidence="1" id="KW-1133">Transmembrane helix</keyword>
<keyword evidence="1" id="KW-0472">Membrane</keyword>
<feature type="transmembrane region" description="Helical" evidence="1">
    <location>
        <begin position="56"/>
        <end position="78"/>
    </location>
</feature>
<evidence type="ECO:0000313" key="2">
    <source>
        <dbReference type="EMBL" id="MBK0399423.1"/>
    </source>
</evidence>
<evidence type="ECO:0000256" key="1">
    <source>
        <dbReference type="SAM" id="Phobius"/>
    </source>
</evidence>
<comment type="caution">
    <text evidence="2">The sequence shown here is derived from an EMBL/GenBank/DDBJ whole genome shotgun (WGS) entry which is preliminary data.</text>
</comment>
<gene>
    <name evidence="2" type="ORF">H0I76_09490</name>
</gene>
<feature type="transmembrane region" description="Helical" evidence="1">
    <location>
        <begin position="334"/>
        <end position="352"/>
    </location>
</feature>
<feature type="transmembrane region" description="Helical" evidence="1">
    <location>
        <begin position="383"/>
        <end position="409"/>
    </location>
</feature>
<feature type="transmembrane region" description="Helical" evidence="1">
    <location>
        <begin position="227"/>
        <end position="248"/>
    </location>
</feature>
<feature type="transmembrane region" description="Helical" evidence="1">
    <location>
        <begin position="304"/>
        <end position="322"/>
    </location>
</feature>
<protein>
    <recommendedName>
        <fullName evidence="4">H+/citrate symporter</fullName>
    </recommendedName>
</protein>
<evidence type="ECO:0000313" key="3">
    <source>
        <dbReference type="Proteomes" id="UP000655420"/>
    </source>
</evidence>
<feature type="transmembrane region" description="Helical" evidence="1">
    <location>
        <begin position="152"/>
        <end position="176"/>
    </location>
</feature>
<feature type="transmembrane region" description="Helical" evidence="1">
    <location>
        <begin position="254"/>
        <end position="274"/>
    </location>
</feature>
<feature type="transmembrane region" description="Helical" evidence="1">
    <location>
        <begin position="421"/>
        <end position="439"/>
    </location>
</feature>
<dbReference type="EMBL" id="JAEHHL010000005">
    <property type="protein sequence ID" value="MBK0399423.1"/>
    <property type="molecule type" value="Genomic_DNA"/>
</dbReference>
<feature type="transmembrane region" description="Helical" evidence="1">
    <location>
        <begin position="182"/>
        <end position="206"/>
    </location>
</feature>
<name>A0A8J7M845_9RHOB</name>
<proteinExistence type="predicted"/>
<sequence length="443" mass="46397">MMATEWHGPALFGRAAEVMVLPVVALLCLNVGWTRRIFVGVALALAGIAAATRDDWLAMVATALHTAAFIAAFFTALASLRNASASSASIQTCGRFLSDQPPGRRYAALTMGGHLFGMLLNYGALVLLGTLAEANAARERDAEIRGHRIRRMLLAIQRGFVSTLSWSPLAFAMAISTKLVPGASWAAAVGPCLVSAAILAGTGWALDTIFKPRLSHPPPPRTRPEGSWASLWPLLALLAVIAVTVGSLHLATGIRATGVVMVVVPLLSLGWVVIQNLDHRPFATAARRALDYSRRDLPAYRGELVLLLMAGFIGTLGSQLVAPLVSEAGVNLDAVAGWQILVALVWLIPLTGQLGMNPILSVSLVAPILPPAAQMGLTPADVIVAITAGWALSGASSPYTATTLLIGALGKVSARTVGLRWNGGYTLVCGVLLSIWVGLQAVL</sequence>
<feature type="transmembrane region" description="Helical" evidence="1">
    <location>
        <begin position="106"/>
        <end position="131"/>
    </location>
</feature>
<organism evidence="2 3">
    <name type="scientific">Thermohalobaculum xanthum</name>
    <dbReference type="NCBI Taxonomy" id="2753746"/>
    <lineage>
        <taxon>Bacteria</taxon>
        <taxon>Pseudomonadati</taxon>
        <taxon>Pseudomonadota</taxon>
        <taxon>Alphaproteobacteria</taxon>
        <taxon>Rhodobacterales</taxon>
        <taxon>Paracoccaceae</taxon>
        <taxon>Thermohalobaculum</taxon>
    </lineage>
</organism>
<feature type="transmembrane region" description="Helical" evidence="1">
    <location>
        <begin position="20"/>
        <end position="49"/>
    </location>
</feature>